<feature type="domain" description="Carboxylesterase type B" evidence="1">
    <location>
        <begin position="7"/>
        <end position="135"/>
    </location>
</feature>
<dbReference type="SUPFAM" id="SSF53474">
    <property type="entry name" value="alpha/beta-Hydrolases"/>
    <property type="match status" value="1"/>
</dbReference>
<name>A0A382RKW5_9ZZZZ</name>
<evidence type="ECO:0000313" key="2">
    <source>
        <dbReference type="EMBL" id="SVC97241.1"/>
    </source>
</evidence>
<dbReference type="Pfam" id="PF00135">
    <property type="entry name" value="COesterase"/>
    <property type="match status" value="1"/>
</dbReference>
<dbReference type="InterPro" id="IPR002018">
    <property type="entry name" value="CarbesteraseB"/>
</dbReference>
<feature type="non-terminal residue" evidence="2">
    <location>
        <position position="1"/>
    </location>
</feature>
<accession>A0A382RKW5</accession>
<reference evidence="2" key="1">
    <citation type="submission" date="2018-05" db="EMBL/GenBank/DDBJ databases">
        <authorList>
            <person name="Lanie J.A."/>
            <person name="Ng W.-L."/>
            <person name="Kazmierczak K.M."/>
            <person name="Andrzejewski T.M."/>
            <person name="Davidsen T.M."/>
            <person name="Wayne K.J."/>
            <person name="Tettelin H."/>
            <person name="Glass J.I."/>
            <person name="Rusch D."/>
            <person name="Podicherti R."/>
            <person name="Tsui H.-C.T."/>
            <person name="Winkler M.E."/>
        </authorList>
    </citation>
    <scope>NUCLEOTIDE SEQUENCE</scope>
</reference>
<dbReference type="Gene3D" id="3.40.50.1820">
    <property type="entry name" value="alpha/beta hydrolase"/>
    <property type="match status" value="1"/>
</dbReference>
<dbReference type="InterPro" id="IPR029058">
    <property type="entry name" value="AB_hydrolase_fold"/>
</dbReference>
<dbReference type="AlphaFoldDB" id="A0A382RKW5"/>
<sequence>PHWPMAYQRDFQKSPKLARKRLFGDERYLLSALLLAESMEKVGGQSWLYFIDYLPPAMAGQMAGSPHGLDAWLLFSAAEDGDSKSAELSRRLRVYWTNFAKFGDPDGCRDDSESMTKQRRWQSYQETGEWKRFTNGDRVSAAELKERLAVALARYLARIDSFTLKG</sequence>
<organism evidence="2">
    <name type="scientific">marine metagenome</name>
    <dbReference type="NCBI Taxonomy" id="408172"/>
    <lineage>
        <taxon>unclassified sequences</taxon>
        <taxon>metagenomes</taxon>
        <taxon>ecological metagenomes</taxon>
    </lineage>
</organism>
<dbReference type="EMBL" id="UINC01121816">
    <property type="protein sequence ID" value="SVC97241.1"/>
    <property type="molecule type" value="Genomic_DNA"/>
</dbReference>
<evidence type="ECO:0000259" key="1">
    <source>
        <dbReference type="Pfam" id="PF00135"/>
    </source>
</evidence>
<proteinExistence type="predicted"/>
<gene>
    <name evidence="2" type="ORF">METZ01_LOCUS350095</name>
</gene>
<protein>
    <recommendedName>
        <fullName evidence="1">Carboxylesterase type B domain-containing protein</fullName>
    </recommendedName>
</protein>